<evidence type="ECO:0000259" key="4">
    <source>
        <dbReference type="PROSITE" id="PS50835"/>
    </source>
</evidence>
<evidence type="ECO:0000256" key="3">
    <source>
        <dbReference type="ARBA" id="ARBA00023157"/>
    </source>
</evidence>
<feature type="domain" description="Ig-like" evidence="4">
    <location>
        <begin position="212"/>
        <end position="294"/>
    </location>
</feature>
<evidence type="ECO:0000313" key="6">
    <source>
        <dbReference type="Proteomes" id="UP000694620"/>
    </source>
</evidence>
<name>A0A8C4TA19_ERPCA</name>
<dbReference type="SMART" id="SM00408">
    <property type="entry name" value="IGc2"/>
    <property type="match status" value="2"/>
</dbReference>
<dbReference type="PRINTS" id="PR01474">
    <property type="entry name" value="VCAM1"/>
</dbReference>
<dbReference type="PANTHER" id="PTHR46484:SF8">
    <property type="entry name" value="B-CELL RECEPTOR CD22-LIKE-RELATED"/>
    <property type="match status" value="1"/>
</dbReference>
<accession>A0A8C4TA19</accession>
<dbReference type="InterPro" id="IPR003598">
    <property type="entry name" value="Ig_sub2"/>
</dbReference>
<evidence type="ECO:0000256" key="2">
    <source>
        <dbReference type="ARBA" id="ARBA00023136"/>
    </source>
</evidence>
<dbReference type="InterPro" id="IPR036179">
    <property type="entry name" value="Ig-like_dom_sf"/>
</dbReference>
<evidence type="ECO:0000313" key="5">
    <source>
        <dbReference type="Ensembl" id="ENSECRP00000028560.1"/>
    </source>
</evidence>
<dbReference type="CDD" id="cd00096">
    <property type="entry name" value="Ig"/>
    <property type="match status" value="2"/>
</dbReference>
<keyword evidence="3" id="KW-1015">Disulfide bond</keyword>
<dbReference type="Pfam" id="PF13927">
    <property type="entry name" value="Ig_3"/>
    <property type="match status" value="1"/>
</dbReference>
<reference evidence="5" key="2">
    <citation type="submission" date="2025-08" db="UniProtKB">
        <authorList>
            <consortium name="Ensembl"/>
        </authorList>
    </citation>
    <scope>IDENTIFICATION</scope>
</reference>
<dbReference type="Proteomes" id="UP000694620">
    <property type="component" value="Chromosome 17"/>
</dbReference>
<proteinExistence type="predicted"/>
<comment type="subcellular location">
    <subcellularLocation>
        <location evidence="1">Membrane</location>
        <topology evidence="1">Single-pass membrane protein</topology>
    </subcellularLocation>
</comment>
<dbReference type="InterPro" id="IPR003599">
    <property type="entry name" value="Ig_sub"/>
</dbReference>
<dbReference type="Pfam" id="PF13895">
    <property type="entry name" value="Ig_2"/>
    <property type="match status" value="1"/>
</dbReference>
<dbReference type="Ensembl" id="ENSECRT00000029168.1">
    <property type="protein sequence ID" value="ENSECRP00000028560.1"/>
    <property type="gene ID" value="ENSECRG00000019344.1"/>
</dbReference>
<dbReference type="InterPro" id="IPR013783">
    <property type="entry name" value="Ig-like_fold"/>
</dbReference>
<keyword evidence="6" id="KW-1185">Reference proteome</keyword>
<reference evidence="5" key="3">
    <citation type="submission" date="2025-09" db="UniProtKB">
        <authorList>
            <consortium name="Ensembl"/>
        </authorList>
    </citation>
    <scope>IDENTIFICATION</scope>
</reference>
<dbReference type="GeneTree" id="ENSGT01150000286924"/>
<dbReference type="Gene3D" id="2.60.40.10">
    <property type="entry name" value="Immunoglobulins"/>
    <property type="match status" value="4"/>
</dbReference>
<organism evidence="5 6">
    <name type="scientific">Erpetoichthys calabaricus</name>
    <name type="common">Rope fish</name>
    <name type="synonym">Calamoichthys calabaricus</name>
    <dbReference type="NCBI Taxonomy" id="27687"/>
    <lineage>
        <taxon>Eukaryota</taxon>
        <taxon>Metazoa</taxon>
        <taxon>Chordata</taxon>
        <taxon>Craniata</taxon>
        <taxon>Vertebrata</taxon>
        <taxon>Euteleostomi</taxon>
        <taxon>Actinopterygii</taxon>
        <taxon>Polypteriformes</taxon>
        <taxon>Polypteridae</taxon>
        <taxon>Erpetoichthys</taxon>
    </lineage>
</organism>
<dbReference type="GO" id="GO:0098609">
    <property type="term" value="P:cell-cell adhesion"/>
    <property type="evidence" value="ECO:0007669"/>
    <property type="project" value="InterPro"/>
</dbReference>
<evidence type="ECO:0000256" key="1">
    <source>
        <dbReference type="ARBA" id="ARBA00004167"/>
    </source>
</evidence>
<dbReference type="SUPFAM" id="SSF48726">
    <property type="entry name" value="Immunoglobulin"/>
    <property type="match status" value="3"/>
</dbReference>
<dbReference type="GO" id="GO:0016020">
    <property type="term" value="C:membrane"/>
    <property type="evidence" value="ECO:0007669"/>
    <property type="project" value="UniProtKB-SubCell"/>
</dbReference>
<reference evidence="5" key="1">
    <citation type="submission" date="2021-06" db="EMBL/GenBank/DDBJ databases">
        <authorList>
            <consortium name="Wellcome Sanger Institute Data Sharing"/>
        </authorList>
    </citation>
    <scope>NUCLEOTIDE SEQUENCE [LARGE SCALE GENOMIC DNA]</scope>
</reference>
<feature type="domain" description="Ig-like" evidence="4">
    <location>
        <begin position="301"/>
        <end position="383"/>
    </location>
</feature>
<dbReference type="InterPro" id="IPR003989">
    <property type="entry name" value="VCAM-1"/>
</dbReference>
<dbReference type="InterPro" id="IPR013162">
    <property type="entry name" value="CD80_C2-set"/>
</dbReference>
<feature type="domain" description="Ig-like" evidence="4">
    <location>
        <begin position="119"/>
        <end position="207"/>
    </location>
</feature>
<dbReference type="PROSITE" id="PS50835">
    <property type="entry name" value="IG_LIKE"/>
    <property type="match status" value="3"/>
</dbReference>
<protein>
    <recommendedName>
        <fullName evidence="4">Ig-like domain-containing protein</fullName>
    </recommendedName>
</protein>
<dbReference type="SMART" id="SM00409">
    <property type="entry name" value="IG"/>
    <property type="match status" value="4"/>
</dbReference>
<dbReference type="AlphaFoldDB" id="A0A8C4TA19"/>
<sequence>ESCWRKGKNCQDIEALDGSCVFIPCSFKEDHQCCTNQIGVWISNDPWKGNEVFRKDTSSDTWKNVRVTIGDVNVRNCSTQLDRVGPQQEGTYYFRTEGKLKKTFNKNAVSIKVTGKREPLITPVVPVVEGTATSLTCSAPSSCPSDPPVLTWSDTLNGAKTEESKGEKGAKVTSVLRFTASHVHHSKTVTCTASSRGQRWTNTVTLNVTYSPRNTSISGHPVHNIPEGGAVTLSCTSNANPPSSYSWYHQRGSSVTRRGSGQELTITKVTLGDGGLYYCEAKNQHGGENSTAVTVNVQYPPTHVTITGHTVDNIPEGGAVTLSCSSDANPPGSYSWYQVSQSSVTRRGSGQSLTIANVTPSDGVFYYCEAKNEYGAENSTAVTIEVKCRYSPTLVIMTFLKSCVCNRAS</sequence>
<keyword evidence="2" id="KW-0472">Membrane</keyword>
<dbReference type="Pfam" id="PF08205">
    <property type="entry name" value="C2-set_2"/>
    <property type="match status" value="1"/>
</dbReference>
<dbReference type="PANTHER" id="PTHR46484">
    <property type="entry name" value="SI:CH211-171H4.5-RELATED"/>
    <property type="match status" value="1"/>
</dbReference>
<dbReference type="InterPro" id="IPR007110">
    <property type="entry name" value="Ig-like_dom"/>
</dbReference>